<dbReference type="Pfam" id="PF01925">
    <property type="entry name" value="TauE"/>
    <property type="match status" value="1"/>
</dbReference>
<evidence type="ECO:0000256" key="5">
    <source>
        <dbReference type="ARBA" id="ARBA00022692"/>
    </source>
</evidence>
<dbReference type="Proteomes" id="UP000321113">
    <property type="component" value="Unassembled WGS sequence"/>
</dbReference>
<feature type="transmembrane region" description="Helical" evidence="8">
    <location>
        <begin position="100"/>
        <end position="121"/>
    </location>
</feature>
<keyword evidence="5 8" id="KW-0812">Transmembrane</keyword>
<comment type="similarity">
    <text evidence="2 8">Belongs to the 4-toluene sulfonate uptake permease (TSUP) (TC 2.A.102) family.</text>
</comment>
<evidence type="ECO:0000256" key="1">
    <source>
        <dbReference type="ARBA" id="ARBA00004651"/>
    </source>
</evidence>
<comment type="caution">
    <text evidence="9">The sequence shown here is derived from an EMBL/GenBank/DDBJ whole genome shotgun (WGS) entry which is preliminary data.</text>
</comment>
<proteinExistence type="inferred from homology"/>
<reference evidence="9 10" key="1">
    <citation type="submission" date="2019-07" db="EMBL/GenBank/DDBJ databases">
        <title>Whole genome shotgun sequence of Vibrio superstes NBRC 103154.</title>
        <authorList>
            <person name="Hosoyama A."/>
            <person name="Uohara A."/>
            <person name="Ohji S."/>
            <person name="Ichikawa N."/>
        </authorList>
    </citation>
    <scope>NUCLEOTIDE SEQUENCE [LARGE SCALE GENOMIC DNA]</scope>
    <source>
        <strain evidence="9 10">NBRC 103154</strain>
    </source>
</reference>
<name>A0A511QPI3_9VIBR</name>
<keyword evidence="10" id="KW-1185">Reference proteome</keyword>
<dbReference type="EMBL" id="BJXK01000005">
    <property type="protein sequence ID" value="GEM79224.1"/>
    <property type="molecule type" value="Genomic_DNA"/>
</dbReference>
<dbReference type="AlphaFoldDB" id="A0A511QPI3"/>
<accession>A0A511QPI3</accession>
<evidence type="ECO:0000256" key="8">
    <source>
        <dbReference type="RuleBase" id="RU363041"/>
    </source>
</evidence>
<evidence type="ECO:0000256" key="6">
    <source>
        <dbReference type="ARBA" id="ARBA00022989"/>
    </source>
</evidence>
<comment type="subcellular location">
    <subcellularLocation>
        <location evidence="1 8">Cell membrane</location>
        <topology evidence="1 8">Multi-pass membrane protein</topology>
    </subcellularLocation>
</comment>
<feature type="transmembrane region" description="Helical" evidence="8">
    <location>
        <begin position="141"/>
        <end position="171"/>
    </location>
</feature>
<keyword evidence="6 8" id="KW-1133">Transmembrane helix</keyword>
<feature type="transmembrane region" description="Helical" evidence="8">
    <location>
        <begin position="207"/>
        <end position="225"/>
    </location>
</feature>
<evidence type="ECO:0000256" key="7">
    <source>
        <dbReference type="ARBA" id="ARBA00023136"/>
    </source>
</evidence>
<feature type="transmembrane region" description="Helical" evidence="8">
    <location>
        <begin position="74"/>
        <end position="93"/>
    </location>
</feature>
<dbReference type="PANTHER" id="PTHR30269">
    <property type="entry name" value="TRANSMEMBRANE PROTEIN YFCA"/>
    <property type="match status" value="1"/>
</dbReference>
<evidence type="ECO:0000256" key="2">
    <source>
        <dbReference type="ARBA" id="ARBA00009142"/>
    </source>
</evidence>
<dbReference type="InterPro" id="IPR002781">
    <property type="entry name" value="TM_pro_TauE-like"/>
</dbReference>
<dbReference type="PANTHER" id="PTHR30269:SF0">
    <property type="entry name" value="MEMBRANE TRANSPORTER PROTEIN YFCA-RELATED"/>
    <property type="match status" value="1"/>
</dbReference>
<dbReference type="InterPro" id="IPR052017">
    <property type="entry name" value="TSUP"/>
</dbReference>
<evidence type="ECO:0000313" key="9">
    <source>
        <dbReference type="EMBL" id="GEM79224.1"/>
    </source>
</evidence>
<sequence length="257" mass="27415">MGILELVLLFIAGVIGGVMNSIAGGGSFVTFPALMLSGVPPVMANASNTLASTAGYLSGAYAFKEDIAKDRQNLPKIILFSVLGGGLGAWSLMTVEENTFLKVVPWLLLFATVLFIIGPRFNQLLQATASRYKHASQIGQVLVWAGLLVVATYGGFFNAGLGIISLSFLVIAGYRDINVMNGVKLLISCGVSLTAIVIFIVQGAIDWHATLVVLVGTLVGGYYAAHISRRLPQIWVKNTVIAISVSITVYFFYSTYL</sequence>
<evidence type="ECO:0000256" key="4">
    <source>
        <dbReference type="ARBA" id="ARBA00022475"/>
    </source>
</evidence>
<gene>
    <name evidence="9" type="ORF">VSU01S_14690</name>
</gene>
<dbReference type="GO" id="GO:0005886">
    <property type="term" value="C:plasma membrane"/>
    <property type="evidence" value="ECO:0007669"/>
    <property type="project" value="UniProtKB-SubCell"/>
</dbReference>
<evidence type="ECO:0000256" key="3">
    <source>
        <dbReference type="ARBA" id="ARBA00022448"/>
    </source>
</evidence>
<feature type="transmembrane region" description="Helical" evidence="8">
    <location>
        <begin position="234"/>
        <end position="253"/>
    </location>
</feature>
<evidence type="ECO:0000313" key="10">
    <source>
        <dbReference type="Proteomes" id="UP000321113"/>
    </source>
</evidence>
<keyword evidence="4 8" id="KW-1003">Cell membrane</keyword>
<keyword evidence="7 8" id="KW-0472">Membrane</keyword>
<dbReference type="OrthoDB" id="9807082at2"/>
<dbReference type="RefSeq" id="WP_119008096.1">
    <property type="nucleotide sequence ID" value="NZ_BJXK01000005.1"/>
</dbReference>
<protein>
    <recommendedName>
        <fullName evidence="8">Probable membrane transporter protein</fullName>
    </recommendedName>
</protein>
<keyword evidence="3" id="KW-0813">Transport</keyword>
<feature type="transmembrane region" description="Helical" evidence="8">
    <location>
        <begin position="183"/>
        <end position="201"/>
    </location>
</feature>
<feature type="transmembrane region" description="Helical" evidence="8">
    <location>
        <begin position="7"/>
        <end position="31"/>
    </location>
</feature>
<organism evidence="9 10">
    <name type="scientific">Vibrio superstes NBRC 103154</name>
    <dbReference type="NCBI Taxonomy" id="1219062"/>
    <lineage>
        <taxon>Bacteria</taxon>
        <taxon>Pseudomonadati</taxon>
        <taxon>Pseudomonadota</taxon>
        <taxon>Gammaproteobacteria</taxon>
        <taxon>Vibrionales</taxon>
        <taxon>Vibrionaceae</taxon>
        <taxon>Vibrio</taxon>
    </lineage>
</organism>